<dbReference type="InterPro" id="IPR001841">
    <property type="entry name" value="Znf_RING"/>
</dbReference>
<dbReference type="PANTHER" id="PTHR45931:SF15">
    <property type="entry name" value="SI:CH211-59O9.10"/>
    <property type="match status" value="1"/>
</dbReference>
<dbReference type="GO" id="GO:0016567">
    <property type="term" value="P:protein ubiquitination"/>
    <property type="evidence" value="ECO:0007669"/>
    <property type="project" value="TreeGrafter"/>
</dbReference>
<keyword evidence="1" id="KW-0479">Metal-binding</keyword>
<dbReference type="InterPro" id="IPR051834">
    <property type="entry name" value="RING_finger_E3_ligase"/>
</dbReference>
<organism evidence="7 8">
    <name type="scientific">Fundulus heteroclitus</name>
    <name type="common">Killifish</name>
    <name type="synonym">Mummichog</name>
    <dbReference type="NCBI Taxonomy" id="8078"/>
    <lineage>
        <taxon>Eukaryota</taxon>
        <taxon>Metazoa</taxon>
        <taxon>Chordata</taxon>
        <taxon>Craniata</taxon>
        <taxon>Vertebrata</taxon>
        <taxon>Euteleostomi</taxon>
        <taxon>Actinopterygii</taxon>
        <taxon>Neopterygii</taxon>
        <taxon>Teleostei</taxon>
        <taxon>Neoteleostei</taxon>
        <taxon>Acanthomorphata</taxon>
        <taxon>Ovalentaria</taxon>
        <taxon>Atherinomorphae</taxon>
        <taxon>Cyprinodontiformes</taxon>
        <taxon>Fundulidae</taxon>
        <taxon>Fundulus</taxon>
    </lineage>
</organism>
<proteinExistence type="predicted"/>
<keyword evidence="2 4" id="KW-0863">Zinc-finger</keyword>
<protein>
    <recommendedName>
        <fullName evidence="6">RING-type domain-containing protein</fullName>
    </recommendedName>
</protein>
<dbReference type="GO" id="GO:0006511">
    <property type="term" value="P:ubiquitin-dependent protein catabolic process"/>
    <property type="evidence" value="ECO:0007669"/>
    <property type="project" value="TreeGrafter"/>
</dbReference>
<evidence type="ECO:0000256" key="1">
    <source>
        <dbReference type="ARBA" id="ARBA00022723"/>
    </source>
</evidence>
<keyword evidence="8" id="KW-1185">Reference proteome</keyword>
<evidence type="ECO:0000259" key="6">
    <source>
        <dbReference type="PROSITE" id="PS50089"/>
    </source>
</evidence>
<dbReference type="PANTHER" id="PTHR45931">
    <property type="entry name" value="SI:CH211-59O9.10"/>
    <property type="match status" value="1"/>
</dbReference>
<dbReference type="GO" id="GO:0061630">
    <property type="term" value="F:ubiquitin protein ligase activity"/>
    <property type="evidence" value="ECO:0007669"/>
    <property type="project" value="TreeGrafter"/>
</dbReference>
<dbReference type="GO" id="GO:0005634">
    <property type="term" value="C:nucleus"/>
    <property type="evidence" value="ECO:0007669"/>
    <property type="project" value="TreeGrafter"/>
</dbReference>
<dbReference type="PROSITE" id="PS50089">
    <property type="entry name" value="ZF_RING_2"/>
    <property type="match status" value="1"/>
</dbReference>
<dbReference type="Ensembl" id="ENSFHET00000025194.1">
    <property type="protein sequence ID" value="ENSFHEP00000016715.1"/>
    <property type="gene ID" value="ENSFHEG00000018424.1"/>
</dbReference>
<dbReference type="STRING" id="8078.ENSFHEP00000016715"/>
<feature type="domain" description="RING-type" evidence="6">
    <location>
        <begin position="83"/>
        <end position="127"/>
    </location>
</feature>
<dbReference type="GO" id="GO:0045893">
    <property type="term" value="P:positive regulation of DNA-templated transcription"/>
    <property type="evidence" value="ECO:0007669"/>
    <property type="project" value="TreeGrafter"/>
</dbReference>
<keyword evidence="3" id="KW-0862">Zinc</keyword>
<accession>A0A3Q2TK40</accession>
<dbReference type="AlphaFoldDB" id="A0A3Q2TK40"/>
<dbReference type="Pfam" id="PF13639">
    <property type="entry name" value="zf-RING_2"/>
    <property type="match status" value="1"/>
</dbReference>
<evidence type="ECO:0000256" key="3">
    <source>
        <dbReference type="ARBA" id="ARBA00022833"/>
    </source>
</evidence>
<dbReference type="GeneTree" id="ENSGT00990000204734"/>
<dbReference type="GO" id="GO:0008270">
    <property type="term" value="F:zinc ion binding"/>
    <property type="evidence" value="ECO:0007669"/>
    <property type="project" value="UniProtKB-KW"/>
</dbReference>
<feature type="region of interest" description="Disordered" evidence="5">
    <location>
        <begin position="42"/>
        <end position="69"/>
    </location>
</feature>
<reference evidence="7" key="1">
    <citation type="submission" date="2025-08" db="UniProtKB">
        <authorList>
            <consortium name="Ensembl"/>
        </authorList>
    </citation>
    <scope>IDENTIFICATION</scope>
</reference>
<reference evidence="7" key="2">
    <citation type="submission" date="2025-09" db="UniProtKB">
        <authorList>
            <consortium name="Ensembl"/>
        </authorList>
    </citation>
    <scope>IDENTIFICATION</scope>
</reference>
<name>A0A3Q2TK40_FUNHE</name>
<evidence type="ECO:0000256" key="5">
    <source>
        <dbReference type="SAM" id="MobiDB-lite"/>
    </source>
</evidence>
<dbReference type="SMART" id="SM00184">
    <property type="entry name" value="RING"/>
    <property type="match status" value="1"/>
</dbReference>
<dbReference type="SMART" id="SM00744">
    <property type="entry name" value="RINGv"/>
    <property type="match status" value="1"/>
</dbReference>
<dbReference type="SUPFAM" id="SSF57850">
    <property type="entry name" value="RING/U-box"/>
    <property type="match status" value="1"/>
</dbReference>
<dbReference type="InterPro" id="IPR013083">
    <property type="entry name" value="Znf_RING/FYVE/PHD"/>
</dbReference>
<dbReference type="InterPro" id="IPR011016">
    <property type="entry name" value="Znf_RING-CH"/>
</dbReference>
<evidence type="ECO:0000256" key="4">
    <source>
        <dbReference type="PROSITE-ProRule" id="PRU00175"/>
    </source>
</evidence>
<evidence type="ECO:0000313" key="7">
    <source>
        <dbReference type="Ensembl" id="ENSFHEP00000016715.1"/>
    </source>
</evidence>
<dbReference type="Proteomes" id="UP000265000">
    <property type="component" value="Unplaced"/>
</dbReference>
<evidence type="ECO:0000256" key="2">
    <source>
        <dbReference type="ARBA" id="ARBA00022771"/>
    </source>
</evidence>
<dbReference type="Gene3D" id="3.30.40.10">
    <property type="entry name" value="Zinc/RING finger domain, C3HC4 (zinc finger)"/>
    <property type="match status" value="1"/>
</dbReference>
<evidence type="ECO:0000313" key="8">
    <source>
        <dbReference type="Proteomes" id="UP000265000"/>
    </source>
</evidence>
<sequence length="146" mass="16233">MFLSVLVCAPEKSFGLEVNSRQTEETSPARCFRPVLTAAFRPKPSALRPAPGTASESSTRPGPTRSVPGEKANAVSVWLIHRCQICFCDYADGEKLRILPCFHDYHIQCIDRWLKVRRDNVTCPICRANLADGDYLAPPTLSQETP</sequence>